<comment type="caution">
    <text evidence="12">The sequence shown here is derived from an EMBL/GenBank/DDBJ whole genome shotgun (WGS) entry which is preliminary data.</text>
</comment>
<evidence type="ECO:0000256" key="7">
    <source>
        <dbReference type="RuleBase" id="RU361185"/>
    </source>
</evidence>
<evidence type="ECO:0000313" key="13">
    <source>
        <dbReference type="Proteomes" id="UP001374579"/>
    </source>
</evidence>
<evidence type="ECO:0000259" key="10">
    <source>
        <dbReference type="Pfam" id="PF13802"/>
    </source>
</evidence>
<dbReference type="PANTHER" id="PTHR22762">
    <property type="entry name" value="ALPHA-GLUCOSIDASE"/>
    <property type="match status" value="1"/>
</dbReference>
<evidence type="ECO:0000259" key="9">
    <source>
        <dbReference type="Pfam" id="PF01055"/>
    </source>
</evidence>
<evidence type="ECO:0000256" key="4">
    <source>
        <dbReference type="ARBA" id="ARBA00023136"/>
    </source>
</evidence>
<dbReference type="Pfam" id="PF21365">
    <property type="entry name" value="Glyco_hydro_31_3rd"/>
    <property type="match status" value="1"/>
</dbReference>
<dbReference type="EMBL" id="JBAMIC010000002">
    <property type="protein sequence ID" value="KAK7112214.1"/>
    <property type="molecule type" value="Genomic_DNA"/>
</dbReference>
<comment type="subcellular location">
    <subcellularLocation>
        <location evidence="1">Membrane</location>
    </subcellularLocation>
</comment>
<dbReference type="AlphaFoldDB" id="A0AAN9BVK9"/>
<evidence type="ECO:0000256" key="6">
    <source>
        <dbReference type="ARBA" id="ARBA00023295"/>
    </source>
</evidence>
<gene>
    <name evidence="12" type="ORF">V1264_011698</name>
</gene>
<dbReference type="PROSITE" id="PS00129">
    <property type="entry name" value="GLYCOSYL_HYDROL_F31_1"/>
    <property type="match status" value="1"/>
</dbReference>
<name>A0AAN9BVK9_9CAEN</name>
<dbReference type="InterPro" id="IPR000519">
    <property type="entry name" value="P_trefoil_dom"/>
</dbReference>
<dbReference type="Proteomes" id="UP001374579">
    <property type="component" value="Unassembled WGS sequence"/>
</dbReference>
<dbReference type="InterPro" id="IPR011013">
    <property type="entry name" value="Gal_mutarotase_sf_dom"/>
</dbReference>
<evidence type="ECO:0000256" key="8">
    <source>
        <dbReference type="SAM" id="SignalP"/>
    </source>
</evidence>
<dbReference type="GO" id="GO:0004558">
    <property type="term" value="F:alpha-1,4-glucosidase activity"/>
    <property type="evidence" value="ECO:0007669"/>
    <property type="project" value="TreeGrafter"/>
</dbReference>
<dbReference type="InterPro" id="IPR000322">
    <property type="entry name" value="Glyco_hydro_31_TIM"/>
</dbReference>
<dbReference type="GO" id="GO:0005975">
    <property type="term" value="P:carbohydrate metabolic process"/>
    <property type="evidence" value="ECO:0007669"/>
    <property type="project" value="InterPro"/>
</dbReference>
<evidence type="ECO:0000256" key="1">
    <source>
        <dbReference type="ARBA" id="ARBA00004370"/>
    </source>
</evidence>
<dbReference type="Gene3D" id="3.20.20.80">
    <property type="entry name" value="Glycosidases"/>
    <property type="match status" value="1"/>
</dbReference>
<sequence>MAVRNFRWILREVAFVAVLLHLSQYTVNSVQASVIKTPQEYYRKNTAYSGTQEQSQSVPFNKLHLQADIRQTLDQCSGRNRFDCYPEKTNPPVQDCKARGCCLTRIHGDKGTQSCHYPLDYDGYRVVSLSPLKQVNATVGWNVTMTRTSSSPYPKDIKTLQLLVLYETTYRLRFKIFDPAVQRYEVPVDLHDQDSPTPEELTDFHVIFEKDPFSISIVRKSDAQPLFDSKGMAPLIFADQYIQIGSRLASPLLYGLGEHRSRLALDVKGRQKLVFWNRDQPPEENLNLYGTHPFYLNLEADNRTAHGVFLLNSNAMQVELQPLNNQGPETGSITYRVLGGILDFFVFSGPSSEDVVRQYVSLIGQSFMPPFWSLGFHLCKHGYGNSSEFWKVIQRNREAKMPYDVQWNDLDYSAGNKIWTWDNETYRGLPEIIKDLHDHGQHNVIIVDPGISSSQPKGTYPPFDEGLELGLFVKDASGKPFIGKVWPGDTAFVDFFHHKTFDYWLKFIGLFHGVLPFDGLWIDMNEPSNFINGSVNGCTNSSLDHPPFVPPGIDGGTMYSRTVCPSAQHQQSSHYNLHNLYGWSETIITSQILRVLSRKRPFVLTRSTAFGSGTYAAHWTGDNLSSFPDLAFSISSILNSNIFGMSMVGADICGFRGNAKRELCIRWMQLGAFYPFMRNHAEGYSAPQDPGWFDSEAQDIMRAALHTRYSLLPYIYTRYYISHTTASPAIRPLFFDFPGTELIDAQFLWGSELLVSPVVQEGARTVKAYIPKGACFFDLDTLTLLGVPGGDWYTLDAPLEKINVHVKGGSILPMLPPAVTTTLARQGKMELLVAPDLISMPVTASGQLFWDDGESIDTVRQMQFTLINFTLNETTLTSDVQAKSYSPVTLGKVTVMAVESAPPKVMLNGQKVNFTYDTKSRVLMVSELTWNLLVPFELTW</sequence>
<dbReference type="InterPro" id="IPR048395">
    <property type="entry name" value="Glyco_hydro_31_C"/>
</dbReference>
<evidence type="ECO:0000313" key="12">
    <source>
        <dbReference type="EMBL" id="KAK7112214.1"/>
    </source>
</evidence>
<keyword evidence="13" id="KW-1185">Reference proteome</keyword>
<accession>A0AAN9BVK9</accession>
<keyword evidence="3 7" id="KW-0378">Hydrolase</keyword>
<evidence type="ECO:0000256" key="3">
    <source>
        <dbReference type="ARBA" id="ARBA00022801"/>
    </source>
</evidence>
<dbReference type="SUPFAM" id="SSF74650">
    <property type="entry name" value="Galactose mutarotase-like"/>
    <property type="match status" value="1"/>
</dbReference>
<dbReference type="SUPFAM" id="SSF51445">
    <property type="entry name" value="(Trans)glycosidases"/>
    <property type="match status" value="1"/>
</dbReference>
<dbReference type="Gene3D" id="2.60.40.1760">
    <property type="entry name" value="glycosyl hydrolase (family 31)"/>
    <property type="match status" value="1"/>
</dbReference>
<evidence type="ECO:0000259" key="11">
    <source>
        <dbReference type="Pfam" id="PF21365"/>
    </source>
</evidence>
<feature type="chain" id="PRO_5043013473" evidence="8">
    <location>
        <begin position="33"/>
        <end position="940"/>
    </location>
</feature>
<keyword evidence="4" id="KW-0472">Membrane</keyword>
<dbReference type="InterPro" id="IPR030458">
    <property type="entry name" value="Glyco_hydro_31_AS"/>
</dbReference>
<feature type="domain" description="Glycoside hydrolase family 31 N-terminal" evidence="10">
    <location>
        <begin position="178"/>
        <end position="318"/>
    </location>
</feature>
<dbReference type="Gene3D" id="2.60.40.1180">
    <property type="entry name" value="Golgi alpha-mannosidase II"/>
    <property type="match status" value="2"/>
</dbReference>
<dbReference type="InterPro" id="IPR017853">
    <property type="entry name" value="GH"/>
</dbReference>
<feature type="domain" description="Glycoside hydrolase family 31 TIM barrel" evidence="9">
    <location>
        <begin position="367"/>
        <end position="717"/>
    </location>
</feature>
<keyword evidence="6 7" id="KW-0326">Glycosidase</keyword>
<reference evidence="12 13" key="1">
    <citation type="submission" date="2024-02" db="EMBL/GenBank/DDBJ databases">
        <title>Chromosome-scale genome assembly of the rough periwinkle Littorina saxatilis.</title>
        <authorList>
            <person name="De Jode A."/>
            <person name="Faria R."/>
            <person name="Formenti G."/>
            <person name="Sims Y."/>
            <person name="Smith T.P."/>
            <person name="Tracey A."/>
            <person name="Wood J.M.D."/>
            <person name="Zagrodzka Z.B."/>
            <person name="Johannesson K."/>
            <person name="Butlin R.K."/>
            <person name="Leder E.H."/>
        </authorList>
    </citation>
    <scope>NUCLEOTIDE SEQUENCE [LARGE SCALE GENOMIC DNA]</scope>
    <source>
        <strain evidence="12">Snail1</strain>
        <tissue evidence="12">Muscle</tissue>
    </source>
</reference>
<dbReference type="SUPFAM" id="SSF51011">
    <property type="entry name" value="Glycosyl hydrolase domain"/>
    <property type="match status" value="1"/>
</dbReference>
<organism evidence="12 13">
    <name type="scientific">Littorina saxatilis</name>
    <dbReference type="NCBI Taxonomy" id="31220"/>
    <lineage>
        <taxon>Eukaryota</taxon>
        <taxon>Metazoa</taxon>
        <taxon>Spiralia</taxon>
        <taxon>Lophotrochozoa</taxon>
        <taxon>Mollusca</taxon>
        <taxon>Gastropoda</taxon>
        <taxon>Caenogastropoda</taxon>
        <taxon>Littorinimorpha</taxon>
        <taxon>Littorinoidea</taxon>
        <taxon>Littorinidae</taxon>
        <taxon>Littorina</taxon>
    </lineage>
</organism>
<dbReference type="GO" id="GO:0016020">
    <property type="term" value="C:membrane"/>
    <property type="evidence" value="ECO:0007669"/>
    <property type="project" value="UniProtKB-SubCell"/>
</dbReference>
<dbReference type="GO" id="GO:0030246">
    <property type="term" value="F:carbohydrate binding"/>
    <property type="evidence" value="ECO:0007669"/>
    <property type="project" value="InterPro"/>
</dbReference>
<evidence type="ECO:0000256" key="2">
    <source>
        <dbReference type="ARBA" id="ARBA00007806"/>
    </source>
</evidence>
<feature type="signal peptide" evidence="8">
    <location>
        <begin position="1"/>
        <end position="32"/>
    </location>
</feature>
<proteinExistence type="inferred from homology"/>
<dbReference type="PANTHER" id="PTHR22762:SF131">
    <property type="entry name" value="GLYCOSIDE HYDROLASE FAMILY 31 N-TERMINAL DOMAIN-CONTAINING PROTEIN"/>
    <property type="match status" value="1"/>
</dbReference>
<keyword evidence="5" id="KW-0325">Glycoprotein</keyword>
<dbReference type="CDD" id="cd00111">
    <property type="entry name" value="Trefoil"/>
    <property type="match status" value="1"/>
</dbReference>
<dbReference type="InterPro" id="IPR025887">
    <property type="entry name" value="Glyco_hydro_31_N_dom"/>
</dbReference>
<dbReference type="CDD" id="cd06602">
    <property type="entry name" value="GH31_MGAM_SI_GAA"/>
    <property type="match status" value="1"/>
</dbReference>
<protein>
    <submittedName>
        <fullName evidence="12">Uncharacterized protein</fullName>
    </submittedName>
</protein>
<keyword evidence="8" id="KW-0732">Signal</keyword>
<dbReference type="InterPro" id="IPR013780">
    <property type="entry name" value="Glyco_hydro_b"/>
</dbReference>
<dbReference type="CDD" id="cd14752">
    <property type="entry name" value="GH31_N"/>
    <property type="match status" value="1"/>
</dbReference>
<feature type="domain" description="Glycosyl hydrolase family 31 C-terminal" evidence="11">
    <location>
        <begin position="727"/>
        <end position="812"/>
    </location>
</feature>
<comment type="similarity">
    <text evidence="2 7">Belongs to the glycosyl hydrolase 31 family.</text>
</comment>
<dbReference type="Pfam" id="PF01055">
    <property type="entry name" value="Glyco_hydro_31_2nd"/>
    <property type="match status" value="1"/>
</dbReference>
<evidence type="ECO:0000256" key="5">
    <source>
        <dbReference type="ARBA" id="ARBA00023180"/>
    </source>
</evidence>
<dbReference type="Pfam" id="PF13802">
    <property type="entry name" value="Gal_mutarotas_2"/>
    <property type="match status" value="1"/>
</dbReference>